<evidence type="ECO:0000256" key="1">
    <source>
        <dbReference type="ARBA" id="ARBA00022722"/>
    </source>
</evidence>
<keyword evidence="6" id="KW-0051">Antiviral defense</keyword>
<dbReference type="EMBL" id="QRXG01000004">
    <property type="protein sequence ID" value="RGT83195.1"/>
    <property type="molecule type" value="Genomic_DNA"/>
</dbReference>
<gene>
    <name evidence="11" type="ORF">DWX06_03965</name>
    <name evidence="10" type="ORF">DWY38_07570</name>
</gene>
<dbReference type="Proteomes" id="UP000266066">
    <property type="component" value="Unassembled WGS sequence"/>
</dbReference>
<name>A0A395V3F6_9FIRM</name>
<keyword evidence="2" id="KW-0677">Repeat</keyword>
<protein>
    <recommendedName>
        <fullName evidence="8">CRISPR-associated endoribonuclease Cas13a</fullName>
    </recommendedName>
</protein>
<dbReference type="CDD" id="cd20790">
    <property type="entry name" value="Cas13a"/>
    <property type="match status" value="1"/>
</dbReference>
<evidence type="ECO:0000256" key="8">
    <source>
        <dbReference type="ARBA" id="ARBA00044792"/>
    </source>
</evidence>
<proteinExistence type="inferred from homology"/>
<dbReference type="Proteomes" id="UP000284296">
    <property type="component" value="Unassembled WGS sequence"/>
</dbReference>
<feature type="region of interest" description="Disordered" evidence="9">
    <location>
        <begin position="1359"/>
        <end position="1398"/>
    </location>
</feature>
<keyword evidence="1" id="KW-0540">Nuclease</keyword>
<dbReference type="InterPro" id="IPR053395">
    <property type="entry name" value="Cas13a_endoribonuclease"/>
</dbReference>
<feature type="region of interest" description="Disordered" evidence="9">
    <location>
        <begin position="1"/>
        <end position="40"/>
    </location>
</feature>
<reference evidence="12 13" key="1">
    <citation type="submission" date="2018-08" db="EMBL/GenBank/DDBJ databases">
        <title>A genome reference for cultivated species of the human gut microbiota.</title>
        <authorList>
            <person name="Zou Y."/>
            <person name="Xue W."/>
            <person name="Luo G."/>
        </authorList>
    </citation>
    <scope>NUCLEOTIDE SEQUENCE [LARGE SCALE GENOMIC DNA]</scope>
    <source>
        <strain evidence="11 13">AF18-16LB</strain>
        <strain evidence="10 12">AF25-15</strain>
    </source>
</reference>
<feature type="compositionally biased region" description="Basic and acidic residues" evidence="9">
    <location>
        <begin position="1359"/>
        <end position="1395"/>
    </location>
</feature>
<evidence type="ECO:0000313" key="13">
    <source>
        <dbReference type="Proteomes" id="UP000284296"/>
    </source>
</evidence>
<evidence type="ECO:0000313" key="10">
    <source>
        <dbReference type="EMBL" id="RGR54904.1"/>
    </source>
</evidence>
<evidence type="ECO:0000256" key="6">
    <source>
        <dbReference type="ARBA" id="ARBA00023118"/>
    </source>
</evidence>
<dbReference type="GO" id="GO:0016787">
    <property type="term" value="F:hydrolase activity"/>
    <property type="evidence" value="ECO:0007669"/>
    <property type="project" value="UniProtKB-KW"/>
</dbReference>
<sequence length="1412" mass="165037">MKLSKEKHTRSAVANNGDIKSAEVNNGNTKSEEVNNGDIRSAVANEEQNIGGILYRFPGKSIDGVKDQMLRRDKEVKKLYNVFNQIQVGTKPKKWNNDEKLSPEENERRAQQKNIKMKNYKWREACSKYVESSQRIINDVIFYSYRKAENKLRYMRKNEDILKKMQEAEKLSKFSGGKLEDFVAYTLRKSLVVSKYDTQEFDSVAAMVVFLECIGKNNISDHEREIVCKLLELIRKDFSKLDPNVKGSQGANIVRSVRNQNMIVQPQGDRFLFPQVYAKENETVTNKNVEKEGLNEFLLNYANLDDEKRAESLRKLRRILDVYFSAPNHYEKDMDITLSDNIEKEKFNVWEKHECGKKETGLFVDIPDVLMEAEAENIKLDAVVEKRERKVLNDRVRKQNIICYRYTRAVVEKYNSNEPLFFENNAINQYWIHHIENAVERILKNCKAGKLFKLRKGYLAEKVWKDAINLISIKYIALGKAVYNFALDDIWKDKKNKELGIVDERIRNGITSFDYEMIKAHENLQRELAVDIAFSVNNLARAVCDMSNLGNKESDFLLWKRNDIADKLKNKDDMASVSAVLQFFGGKSSWDINIFKEAYKGKKKYNYEVRFIDDLRKAIYCARNENFHFKTALVNDEKWNTELFGKIFERETEFCLNVEKDRFYSNNLYMFYQVSELRNMLDHLYSRSVSRAAQVPSYNSVIVRTAFPEYITNVLGYQKPGYDADTLGKWYSACYYLLKEIYYNSFLQSDRALQLFEKSVKTLSWDDKKQQRAVDNFKDHFSDIKSACTSLAQVCQIYMTEYNQQNNQIKKVRSSNDSIFDQPVYQHYKVLLKKAIANAFADYLKNNKDLFGFIGKPFKANEIREIDKEQFLPDWTSRKYEALCIEVSGSQELQKWYIVGKFLNAMSLNLMVGSMRSYIQYVTDIKRRAASIGNELHVSVQDVEKVEKWVQVIEVCSLLASRTSNQFEDYFNDKDDYARYLKSYVDFSNVDMPSEYSALVDFSNEEQSDLYVDPKNPKVNRNIVHSKLFAADHILRDIVEPVSKDNIEEFYSQKAEIAYCKIKGKEITAEEQKAVLKYQKLKNRVELRDIVEYGEIINELLGQLINWSFMRERDLLYFQLGFHYDCLRNDSKKPEGYKNIKVDENSIKDAILYQIIGMYVNGVTVYAPEKDGDKLKEQCVKGGVGVKVSAFHRYSKYLGLNEKTLYNAGLEIFEVVAEHEDIINLRNGIDHFKYYLGDYRSMLSIYSEVFDRFFTYDIKYQKNVLNLLQNILLRHNVIVEPILESGFKTIGEQTKPGAKLSIRSIKSDTFQYKVKGGTLITDAKDERYLETIRKILYYAENEEDNLKKSVVVTNADKYEKNKESDDQNKQKEKKNKDNKGKKNEETKSDAEKNNNERLSYNPFANFDFKLLN</sequence>
<dbReference type="NCBIfam" id="NF038188">
    <property type="entry name" value="cas13A_C2c2"/>
    <property type="match status" value="1"/>
</dbReference>
<dbReference type="GO" id="GO:0051607">
    <property type="term" value="P:defense response to virus"/>
    <property type="evidence" value="ECO:0007669"/>
    <property type="project" value="UniProtKB-KW"/>
</dbReference>
<evidence type="ECO:0000313" key="11">
    <source>
        <dbReference type="EMBL" id="RGT83195.1"/>
    </source>
</evidence>
<evidence type="ECO:0000313" key="12">
    <source>
        <dbReference type="Proteomes" id="UP000266066"/>
    </source>
</evidence>
<organism evidence="10 12">
    <name type="scientific">Agathobacter rectalis</name>
    <dbReference type="NCBI Taxonomy" id="39491"/>
    <lineage>
        <taxon>Bacteria</taxon>
        <taxon>Bacillati</taxon>
        <taxon>Bacillota</taxon>
        <taxon>Clostridia</taxon>
        <taxon>Lachnospirales</taxon>
        <taxon>Lachnospiraceae</taxon>
        <taxon>Agathobacter</taxon>
    </lineage>
</organism>
<evidence type="ECO:0000256" key="2">
    <source>
        <dbReference type="ARBA" id="ARBA00022737"/>
    </source>
</evidence>
<evidence type="ECO:0000256" key="4">
    <source>
        <dbReference type="ARBA" id="ARBA00022801"/>
    </source>
</evidence>
<comment type="caution">
    <text evidence="10">The sequence shown here is derived from an EMBL/GenBank/DDBJ whole genome shotgun (WGS) entry which is preliminary data.</text>
</comment>
<evidence type="ECO:0000256" key="9">
    <source>
        <dbReference type="SAM" id="MobiDB-lite"/>
    </source>
</evidence>
<evidence type="ECO:0000256" key="7">
    <source>
        <dbReference type="ARBA" id="ARBA00044753"/>
    </source>
</evidence>
<keyword evidence="4" id="KW-0378">Hydrolase</keyword>
<dbReference type="GO" id="GO:0003723">
    <property type="term" value="F:RNA binding"/>
    <property type="evidence" value="ECO:0007669"/>
    <property type="project" value="UniProtKB-KW"/>
</dbReference>
<dbReference type="RefSeq" id="WP_118003838.1">
    <property type="nucleotide sequence ID" value="NZ_JAQDCR010000004.1"/>
</dbReference>
<keyword evidence="3" id="KW-0255">Endonuclease</keyword>
<keyword evidence="5" id="KW-0694">RNA-binding</keyword>
<dbReference type="GO" id="GO:0004519">
    <property type="term" value="F:endonuclease activity"/>
    <property type="evidence" value="ECO:0007669"/>
    <property type="project" value="UniProtKB-KW"/>
</dbReference>
<dbReference type="EMBL" id="QRUJ01000006">
    <property type="protein sequence ID" value="RGR54904.1"/>
    <property type="molecule type" value="Genomic_DNA"/>
</dbReference>
<evidence type="ECO:0000256" key="3">
    <source>
        <dbReference type="ARBA" id="ARBA00022759"/>
    </source>
</evidence>
<evidence type="ECO:0000256" key="5">
    <source>
        <dbReference type="ARBA" id="ARBA00022884"/>
    </source>
</evidence>
<comment type="similarity">
    <text evidence="7">Belongs to the CRISPR-associated endoribonuclease Cas13a family.</text>
</comment>
<accession>A0A395V3F6</accession>